<evidence type="ECO:0000313" key="3">
    <source>
        <dbReference type="Proteomes" id="UP001172101"/>
    </source>
</evidence>
<keyword evidence="3" id="KW-1185">Reference proteome</keyword>
<protein>
    <submittedName>
        <fullName evidence="2">Uncharacterized protein</fullName>
    </submittedName>
</protein>
<dbReference type="Proteomes" id="UP001172101">
    <property type="component" value="Unassembled WGS sequence"/>
</dbReference>
<evidence type="ECO:0000313" key="2">
    <source>
        <dbReference type="EMBL" id="KAK0733440.1"/>
    </source>
</evidence>
<gene>
    <name evidence="2" type="ORF">B0T26DRAFT_684282</name>
</gene>
<name>A0AA40BFS9_9PEZI</name>
<sequence length="129" mass="14156">MEPLVPANDWRYYDPLPLGGASRMKPRGLQGDAAATGGALPFPPPECGSTQPPACSTRAVKDQPFQGPSRSRHLSTRPTRAVKPPSPSTAQPESREPAPMPWLGRGRRWSAWGSHPDVMMKIRYRTTQL</sequence>
<dbReference type="EMBL" id="JAUIRO010000001">
    <property type="protein sequence ID" value="KAK0733440.1"/>
    <property type="molecule type" value="Genomic_DNA"/>
</dbReference>
<organism evidence="2 3">
    <name type="scientific">Lasiosphaeria miniovina</name>
    <dbReference type="NCBI Taxonomy" id="1954250"/>
    <lineage>
        <taxon>Eukaryota</taxon>
        <taxon>Fungi</taxon>
        <taxon>Dikarya</taxon>
        <taxon>Ascomycota</taxon>
        <taxon>Pezizomycotina</taxon>
        <taxon>Sordariomycetes</taxon>
        <taxon>Sordariomycetidae</taxon>
        <taxon>Sordariales</taxon>
        <taxon>Lasiosphaeriaceae</taxon>
        <taxon>Lasiosphaeria</taxon>
    </lineage>
</organism>
<feature type="region of interest" description="Disordered" evidence="1">
    <location>
        <begin position="1"/>
        <end position="110"/>
    </location>
</feature>
<dbReference type="RefSeq" id="XP_060302317.1">
    <property type="nucleotide sequence ID" value="XM_060440834.1"/>
</dbReference>
<proteinExistence type="predicted"/>
<dbReference type="GeneID" id="85324104"/>
<dbReference type="AlphaFoldDB" id="A0AA40BFS9"/>
<evidence type="ECO:0000256" key="1">
    <source>
        <dbReference type="SAM" id="MobiDB-lite"/>
    </source>
</evidence>
<accession>A0AA40BFS9</accession>
<reference evidence="2" key="1">
    <citation type="submission" date="2023-06" db="EMBL/GenBank/DDBJ databases">
        <title>Genome-scale phylogeny and comparative genomics of the fungal order Sordariales.</title>
        <authorList>
            <consortium name="Lawrence Berkeley National Laboratory"/>
            <person name="Hensen N."/>
            <person name="Bonometti L."/>
            <person name="Westerberg I."/>
            <person name="Brannstrom I.O."/>
            <person name="Guillou S."/>
            <person name="Cros-Aarteil S."/>
            <person name="Calhoun S."/>
            <person name="Haridas S."/>
            <person name="Kuo A."/>
            <person name="Mondo S."/>
            <person name="Pangilinan J."/>
            <person name="Riley R."/>
            <person name="LaButti K."/>
            <person name="Andreopoulos B."/>
            <person name="Lipzen A."/>
            <person name="Chen C."/>
            <person name="Yanf M."/>
            <person name="Daum C."/>
            <person name="Ng V."/>
            <person name="Clum A."/>
            <person name="Steindorff A."/>
            <person name="Ohm R."/>
            <person name="Martin F."/>
            <person name="Silar P."/>
            <person name="Natvig D."/>
            <person name="Lalanne C."/>
            <person name="Gautier V."/>
            <person name="Ament-velasquez S.L."/>
            <person name="Kruys A."/>
            <person name="Hutchinson M.I."/>
            <person name="Powell A.J."/>
            <person name="Barry K."/>
            <person name="Miller A.N."/>
            <person name="Grigoriev I.V."/>
            <person name="Debuchy R."/>
            <person name="Gladieux P."/>
            <person name="Thoren M.H."/>
            <person name="Johannesson H."/>
        </authorList>
    </citation>
    <scope>NUCLEOTIDE SEQUENCE</scope>
    <source>
        <strain evidence="2">SMH2392-1A</strain>
    </source>
</reference>
<comment type="caution">
    <text evidence="2">The sequence shown here is derived from an EMBL/GenBank/DDBJ whole genome shotgun (WGS) entry which is preliminary data.</text>
</comment>